<proteinExistence type="predicted"/>
<evidence type="ECO:0000313" key="2">
    <source>
        <dbReference type="EMBL" id="MBG0838409.1"/>
    </source>
</evidence>
<dbReference type="Pfam" id="PF13503">
    <property type="entry name" value="DUF4123"/>
    <property type="match status" value="1"/>
</dbReference>
<dbReference type="EMBL" id="JACFYX010000046">
    <property type="protein sequence ID" value="MBG0838409.1"/>
    <property type="molecule type" value="Genomic_DNA"/>
</dbReference>
<evidence type="ECO:0000259" key="1">
    <source>
        <dbReference type="Pfam" id="PF13503"/>
    </source>
</evidence>
<keyword evidence="3" id="KW-1185">Reference proteome</keyword>
<reference evidence="2" key="1">
    <citation type="submission" date="2020-07" db="EMBL/GenBank/DDBJ databases">
        <title>Pseudomonas chaetoceroseae sp. nov., a new member of the Pseudomonas oleovorans group isolated from a culture of Chaetoceros calcitrans.</title>
        <authorList>
            <person name="Girard L."/>
            <person name="Lood C."/>
            <person name="De Mot R."/>
            <person name="Baudart J."/>
        </authorList>
    </citation>
    <scope>NUCLEOTIDE SEQUENCE</scope>
    <source>
        <strain evidence="2">536</strain>
    </source>
</reference>
<dbReference type="Proteomes" id="UP000596932">
    <property type="component" value="Unassembled WGS sequence"/>
</dbReference>
<protein>
    <submittedName>
        <fullName evidence="2">DUF4123 domain-containing protein</fullName>
    </submittedName>
</protein>
<sequence>MHDSLVTQWIDLLEAACAEVSTQYLDLIIDQAAGERPLIPVIKAVHPPLPWRSLFRGLPEESAEELAPLLVRVDLQHPIQRAWLQGLLNEAAGKPQVLALASTWSFDALANYLGRCLEARNGGQVGLLRYYDPRLLQLLIRDVLAPEQRRQLLRPAVFWSWPDHDSLPQRLLGLGEQEESAAEFELIELSDRQIDTLMCASDATRVIAKLDAAVRVGRTAQQHFQLGYAAMREASAANLLTDEQRDALLRQRLAQA</sequence>
<evidence type="ECO:0000313" key="3">
    <source>
        <dbReference type="Proteomes" id="UP000596932"/>
    </source>
</evidence>
<comment type="caution">
    <text evidence="2">The sequence shown here is derived from an EMBL/GenBank/DDBJ whole genome shotgun (WGS) entry which is preliminary data.</text>
</comment>
<dbReference type="AlphaFoldDB" id="A0A931D685"/>
<dbReference type="InterPro" id="IPR025391">
    <property type="entry name" value="DUF4123"/>
</dbReference>
<name>A0A931D685_9PSED</name>
<gene>
    <name evidence="2" type="ORF">H3221_25175</name>
</gene>
<accession>A0A931D685</accession>
<dbReference type="RefSeq" id="WP_196477187.1">
    <property type="nucleotide sequence ID" value="NZ_JACFYX020000008.1"/>
</dbReference>
<feature type="domain" description="DUF4123" evidence="1">
    <location>
        <begin position="27"/>
        <end position="151"/>
    </location>
</feature>
<organism evidence="2 3">
    <name type="scientific">Pseudomonas chaetocerotis</name>
    <dbReference type="NCBI Taxonomy" id="2758695"/>
    <lineage>
        <taxon>Bacteria</taxon>
        <taxon>Pseudomonadati</taxon>
        <taxon>Pseudomonadota</taxon>
        <taxon>Gammaproteobacteria</taxon>
        <taxon>Pseudomonadales</taxon>
        <taxon>Pseudomonadaceae</taxon>
        <taxon>Pseudomonas</taxon>
    </lineage>
</organism>